<protein>
    <recommendedName>
        <fullName evidence="2">F-box domain-containing protein</fullName>
    </recommendedName>
</protein>
<evidence type="ECO:0000313" key="4">
    <source>
        <dbReference type="Proteomes" id="UP000054321"/>
    </source>
</evidence>
<dbReference type="STRING" id="913774.A0A0C3E1V8"/>
<dbReference type="CDD" id="cd09917">
    <property type="entry name" value="F-box_SF"/>
    <property type="match status" value="1"/>
</dbReference>
<reference evidence="3 4" key="1">
    <citation type="submission" date="2014-04" db="EMBL/GenBank/DDBJ databases">
        <authorList>
            <consortium name="DOE Joint Genome Institute"/>
            <person name="Kuo A."/>
            <person name="Martino E."/>
            <person name="Perotto S."/>
            <person name="Kohler A."/>
            <person name="Nagy L.G."/>
            <person name="Floudas D."/>
            <person name="Copeland A."/>
            <person name="Barry K.W."/>
            <person name="Cichocki N."/>
            <person name="Veneault-Fourrey C."/>
            <person name="LaButti K."/>
            <person name="Lindquist E.A."/>
            <person name="Lipzen A."/>
            <person name="Lundell T."/>
            <person name="Morin E."/>
            <person name="Murat C."/>
            <person name="Sun H."/>
            <person name="Tunlid A."/>
            <person name="Henrissat B."/>
            <person name="Grigoriev I.V."/>
            <person name="Hibbett D.S."/>
            <person name="Martin F."/>
            <person name="Nordberg H.P."/>
            <person name="Cantor M.N."/>
            <person name="Hua S.X."/>
        </authorList>
    </citation>
    <scope>NUCLEOTIDE SEQUENCE [LARGE SCALE GENOMIC DNA]</scope>
    <source>
        <strain evidence="3 4">Zn</strain>
    </source>
</reference>
<name>A0A0C3E1V8_OIDMZ</name>
<dbReference type="InterPro" id="IPR001810">
    <property type="entry name" value="F-box_dom"/>
</dbReference>
<dbReference type="EMBL" id="KN832870">
    <property type="protein sequence ID" value="KIN08298.1"/>
    <property type="molecule type" value="Genomic_DNA"/>
</dbReference>
<keyword evidence="4" id="KW-1185">Reference proteome</keyword>
<gene>
    <name evidence="3" type="ORF">OIDMADRAFT_84709</name>
</gene>
<dbReference type="Pfam" id="PF00646">
    <property type="entry name" value="F-box"/>
    <property type="match status" value="1"/>
</dbReference>
<dbReference type="SUPFAM" id="SSF81383">
    <property type="entry name" value="F-box domain"/>
    <property type="match status" value="1"/>
</dbReference>
<dbReference type="Proteomes" id="UP000054321">
    <property type="component" value="Unassembled WGS sequence"/>
</dbReference>
<organism evidence="3 4">
    <name type="scientific">Oidiodendron maius (strain Zn)</name>
    <dbReference type="NCBI Taxonomy" id="913774"/>
    <lineage>
        <taxon>Eukaryota</taxon>
        <taxon>Fungi</taxon>
        <taxon>Dikarya</taxon>
        <taxon>Ascomycota</taxon>
        <taxon>Pezizomycotina</taxon>
        <taxon>Leotiomycetes</taxon>
        <taxon>Leotiomycetes incertae sedis</taxon>
        <taxon>Myxotrichaceae</taxon>
        <taxon>Oidiodendron</taxon>
    </lineage>
</organism>
<dbReference type="OrthoDB" id="5396937at2759"/>
<proteinExistence type="predicted"/>
<feature type="region of interest" description="Disordered" evidence="1">
    <location>
        <begin position="25"/>
        <end position="53"/>
    </location>
</feature>
<dbReference type="InParanoid" id="A0A0C3E1V8"/>
<dbReference type="HOGENOM" id="CLU_510932_0_0_1"/>
<dbReference type="AlphaFoldDB" id="A0A0C3E1V8"/>
<evidence type="ECO:0000313" key="3">
    <source>
        <dbReference type="EMBL" id="KIN08298.1"/>
    </source>
</evidence>
<evidence type="ECO:0000256" key="1">
    <source>
        <dbReference type="SAM" id="MobiDB-lite"/>
    </source>
</evidence>
<feature type="non-terminal residue" evidence="3">
    <location>
        <position position="511"/>
    </location>
</feature>
<accession>A0A0C3E1V8</accession>
<reference evidence="4" key="2">
    <citation type="submission" date="2015-01" db="EMBL/GenBank/DDBJ databases">
        <title>Evolutionary Origins and Diversification of the Mycorrhizal Mutualists.</title>
        <authorList>
            <consortium name="DOE Joint Genome Institute"/>
            <consortium name="Mycorrhizal Genomics Consortium"/>
            <person name="Kohler A."/>
            <person name="Kuo A."/>
            <person name="Nagy L.G."/>
            <person name="Floudas D."/>
            <person name="Copeland A."/>
            <person name="Barry K.W."/>
            <person name="Cichocki N."/>
            <person name="Veneault-Fourrey C."/>
            <person name="LaButti K."/>
            <person name="Lindquist E.A."/>
            <person name="Lipzen A."/>
            <person name="Lundell T."/>
            <person name="Morin E."/>
            <person name="Murat C."/>
            <person name="Riley R."/>
            <person name="Ohm R."/>
            <person name="Sun H."/>
            <person name="Tunlid A."/>
            <person name="Henrissat B."/>
            <person name="Grigoriev I.V."/>
            <person name="Hibbett D.S."/>
            <person name="Martin F."/>
        </authorList>
    </citation>
    <scope>NUCLEOTIDE SEQUENCE [LARGE SCALE GENOMIC DNA]</scope>
    <source>
        <strain evidence="4">Zn</strain>
    </source>
</reference>
<dbReference type="InterPro" id="IPR036047">
    <property type="entry name" value="F-box-like_dom_sf"/>
</dbReference>
<dbReference type="SMART" id="SM00256">
    <property type="entry name" value="FBOX"/>
    <property type="match status" value="1"/>
</dbReference>
<evidence type="ECO:0000259" key="2">
    <source>
        <dbReference type="PROSITE" id="PS50181"/>
    </source>
</evidence>
<dbReference type="PROSITE" id="PS50181">
    <property type="entry name" value="FBOX"/>
    <property type="match status" value="1"/>
</dbReference>
<sequence>MNPLHITEFTSDRYFSKLRQLNENSENASSSSSVVPTAVSATPPSQPSSTLTLPFGNPRLLDSNAFPASPGIRNGKKKSLGHDLTALRVERRTSSNSSFVHKNPSIVKYHESISDITYRDSLNNSILGNLLLRLPIELQVQIISPLPIHTILNLRLVSRSFHALITENESPIVLFHVEHSLPTYALRLYPIPQATKINLNYFCGIWHRLHVAEKLSTAVSRQAAKEIFLRRTDSQWMEFEPQYRRMCQRLTPRIFTLNHFFETYRDLHLQHLMENGTPLRFQPFTLNPIEARIISSYDNDTLLAVHEVFPLIVSSFSRCLRPPSYAGRLERSIRGYLKDRPADKIYTTILTIGGLRQALRFWEVDRYNVRRAAVDAWYGHVSRSPPPSKSLPESKLSILRRLRGKKSAPDAERKHDETTGCSEWYCVKDTCRAHQRLLSTPGLLDSSLTAGPPMGPLSLNQLQLLLPDLPHLSNIWIHTAEALILERKIVERSQDIKRPTQALLDLIKDDG</sequence>
<feature type="domain" description="F-box" evidence="2">
    <location>
        <begin position="128"/>
        <end position="174"/>
    </location>
</feature>